<keyword evidence="4" id="KW-0547">Nucleotide-binding</keyword>
<keyword evidence="9" id="KW-0472">Membrane</keyword>
<dbReference type="AlphaFoldDB" id="A0A7R7ZSM0"/>
<dbReference type="FunFam" id="1.20.1270.10:FF:000002">
    <property type="entry name" value="Heat shock 70 kDa protein 4"/>
    <property type="match status" value="1"/>
</dbReference>
<organism evidence="10 11">
    <name type="scientific">Aspergillus kawachii</name>
    <name type="common">White koji mold</name>
    <name type="synonym">Aspergillus awamori var. kawachi</name>
    <dbReference type="NCBI Taxonomy" id="1069201"/>
    <lineage>
        <taxon>Eukaryota</taxon>
        <taxon>Fungi</taxon>
        <taxon>Dikarya</taxon>
        <taxon>Ascomycota</taxon>
        <taxon>Pezizomycotina</taxon>
        <taxon>Eurotiomycetes</taxon>
        <taxon>Eurotiomycetidae</taxon>
        <taxon>Eurotiales</taxon>
        <taxon>Aspergillaceae</taxon>
        <taxon>Aspergillus</taxon>
        <taxon>Aspergillus subgen. Circumdati</taxon>
    </lineage>
</organism>
<keyword evidence="9" id="KW-0812">Transmembrane</keyword>
<comment type="subcellular location">
    <subcellularLocation>
        <location evidence="1">Endoplasmic reticulum lumen</location>
    </subcellularLocation>
</comment>
<evidence type="ECO:0000256" key="5">
    <source>
        <dbReference type="ARBA" id="ARBA00022824"/>
    </source>
</evidence>
<dbReference type="PRINTS" id="PR00301">
    <property type="entry name" value="HEATSHOCK70"/>
</dbReference>
<dbReference type="GO" id="GO:0005524">
    <property type="term" value="F:ATP binding"/>
    <property type="evidence" value="ECO:0007669"/>
    <property type="project" value="UniProtKB-KW"/>
</dbReference>
<evidence type="ECO:0000256" key="8">
    <source>
        <dbReference type="SAM" id="MobiDB-lite"/>
    </source>
</evidence>
<dbReference type="EMBL" id="AP024425">
    <property type="protein sequence ID" value="BCR93260.1"/>
    <property type="molecule type" value="Genomic_DNA"/>
</dbReference>
<evidence type="ECO:0000256" key="2">
    <source>
        <dbReference type="ARBA" id="ARBA00007381"/>
    </source>
</evidence>
<dbReference type="FunFam" id="3.30.420.40:FF:000171">
    <property type="entry name" value="Heat shock 70 kDa protein 4"/>
    <property type="match status" value="1"/>
</dbReference>
<feature type="region of interest" description="Disordered" evidence="8">
    <location>
        <begin position="970"/>
        <end position="1023"/>
    </location>
</feature>
<feature type="region of interest" description="Disordered" evidence="8">
    <location>
        <begin position="633"/>
        <end position="682"/>
    </location>
</feature>
<keyword evidence="5" id="KW-0256">Endoplasmic reticulum</keyword>
<accession>A0A7R7ZSM0</accession>
<dbReference type="PANTHER" id="PTHR45639:SF3">
    <property type="entry name" value="HYPOXIA UP-REGULATED PROTEIN 1"/>
    <property type="match status" value="1"/>
</dbReference>
<dbReference type="InterPro" id="IPR013126">
    <property type="entry name" value="Hsp_70_fam"/>
</dbReference>
<dbReference type="GO" id="GO:0140662">
    <property type="term" value="F:ATP-dependent protein folding chaperone"/>
    <property type="evidence" value="ECO:0007669"/>
    <property type="project" value="InterPro"/>
</dbReference>
<keyword evidence="11" id="KW-1185">Reference proteome</keyword>
<gene>
    <name evidence="10" type="primary">LHS1_2</name>
    <name evidence="10" type="ORF">AKAW2_10306S</name>
</gene>
<dbReference type="InterPro" id="IPR029047">
    <property type="entry name" value="HSP70_peptide-bd_sf"/>
</dbReference>
<feature type="region of interest" description="Disordered" evidence="8">
    <location>
        <begin position="839"/>
        <end position="906"/>
    </location>
</feature>
<evidence type="ECO:0000256" key="9">
    <source>
        <dbReference type="SAM" id="Phobius"/>
    </source>
</evidence>
<dbReference type="GeneID" id="64954585"/>
<dbReference type="KEGG" id="aluc:AKAW2_10306S"/>
<proteinExistence type="inferred from homology"/>
<reference evidence="10" key="1">
    <citation type="submission" date="2021-01" db="EMBL/GenBank/DDBJ databases">
        <authorList>
            <consortium name="Aspergillus luchuensis mut. kawachii IFO 4304 genome sequencing consortium"/>
            <person name="Kazuki M."/>
            <person name="Futagami T."/>
        </authorList>
    </citation>
    <scope>NUCLEOTIDE SEQUENCE</scope>
    <source>
        <strain evidence="10">IFO 4308</strain>
    </source>
</reference>
<dbReference type="Gene3D" id="1.20.1270.10">
    <property type="match status" value="1"/>
</dbReference>
<keyword evidence="3" id="KW-0732">Signal</keyword>
<dbReference type="SUPFAM" id="SSF100934">
    <property type="entry name" value="Heat shock protein 70kD (HSP70), C-terminal subdomain"/>
    <property type="match status" value="1"/>
</dbReference>
<dbReference type="SUPFAM" id="SSF53067">
    <property type="entry name" value="Actin-like ATPase domain"/>
    <property type="match status" value="2"/>
</dbReference>
<evidence type="ECO:0000256" key="3">
    <source>
        <dbReference type="ARBA" id="ARBA00022729"/>
    </source>
</evidence>
<dbReference type="Gene3D" id="3.30.30.30">
    <property type="match status" value="1"/>
</dbReference>
<dbReference type="Gene3D" id="2.60.34.10">
    <property type="entry name" value="Substrate Binding Domain Of DNAk, Chain A, domain 1"/>
    <property type="match status" value="1"/>
</dbReference>
<name>A0A7R7ZSM0_ASPKA</name>
<keyword evidence="6" id="KW-0067">ATP-binding</keyword>
<dbReference type="FunFam" id="3.90.640.10:FF:000039">
    <property type="entry name" value="Hsp70 family chaperone Lhs1/Orp150"/>
    <property type="match status" value="1"/>
</dbReference>
<keyword evidence="7" id="KW-0143">Chaperone</keyword>
<dbReference type="GO" id="GO:0030968">
    <property type="term" value="P:endoplasmic reticulum unfolded protein response"/>
    <property type="evidence" value="ECO:0007669"/>
    <property type="project" value="TreeGrafter"/>
</dbReference>
<evidence type="ECO:0000313" key="11">
    <source>
        <dbReference type="Proteomes" id="UP000661280"/>
    </source>
</evidence>
<feature type="compositionally biased region" description="Low complexity" evidence="8">
    <location>
        <begin position="881"/>
        <end position="904"/>
    </location>
</feature>
<dbReference type="Gene3D" id="3.30.420.40">
    <property type="match status" value="2"/>
</dbReference>
<evidence type="ECO:0000256" key="4">
    <source>
        <dbReference type="ARBA" id="ARBA00022741"/>
    </source>
</evidence>
<dbReference type="PANTHER" id="PTHR45639">
    <property type="entry name" value="HSC70CB, ISOFORM G-RELATED"/>
    <property type="match status" value="1"/>
</dbReference>
<dbReference type="CDD" id="cd10230">
    <property type="entry name" value="ASKHA_NBD_HSP70_HYOU1"/>
    <property type="match status" value="1"/>
</dbReference>
<evidence type="ECO:0000256" key="7">
    <source>
        <dbReference type="ARBA" id="ARBA00023186"/>
    </source>
</evidence>
<feature type="compositionally biased region" description="Low complexity" evidence="8">
    <location>
        <begin position="660"/>
        <end position="682"/>
    </location>
</feature>
<feature type="compositionally biased region" description="Low complexity" evidence="8">
    <location>
        <begin position="844"/>
        <end position="873"/>
    </location>
</feature>
<reference evidence="10" key="2">
    <citation type="submission" date="2021-02" db="EMBL/GenBank/DDBJ databases">
        <title>Aspergillus luchuensis mut. kawachii IFO 4304 genome sequence.</title>
        <authorList>
            <person name="Mori K."/>
            <person name="Kadooka C."/>
            <person name="Goto M."/>
            <person name="Futagami T."/>
        </authorList>
    </citation>
    <scope>NUCLEOTIDE SEQUENCE</scope>
    <source>
        <strain evidence="10">IFO 4308</strain>
    </source>
</reference>
<evidence type="ECO:0000313" key="10">
    <source>
        <dbReference type="EMBL" id="BCR93260.1"/>
    </source>
</evidence>
<protein>
    <submittedName>
        <fullName evidence="10">Lumenal Hsp70 protein</fullName>
    </submittedName>
</protein>
<feature type="compositionally biased region" description="Basic and acidic residues" evidence="8">
    <location>
        <begin position="991"/>
        <end position="1023"/>
    </location>
</feature>
<dbReference type="InterPro" id="IPR043129">
    <property type="entry name" value="ATPase_NBD"/>
</dbReference>
<dbReference type="FunFam" id="3.30.420.40:FF:000084">
    <property type="entry name" value="Heat shock protein 17"/>
    <property type="match status" value="1"/>
</dbReference>
<feature type="transmembrane region" description="Helical" evidence="9">
    <location>
        <begin position="33"/>
        <end position="55"/>
    </location>
</feature>
<dbReference type="GO" id="GO:0005788">
    <property type="term" value="C:endoplasmic reticulum lumen"/>
    <property type="evidence" value="ECO:0007669"/>
    <property type="project" value="UniProtKB-SubCell"/>
</dbReference>
<dbReference type="FunFam" id="3.30.30.30:FF:000004">
    <property type="entry name" value="hypoxia up-regulated protein 1"/>
    <property type="match status" value="1"/>
</dbReference>
<comment type="similarity">
    <text evidence="2">Belongs to the heat shock protein 70 family.</text>
</comment>
<dbReference type="Pfam" id="PF00012">
    <property type="entry name" value="HSP70"/>
    <property type="match status" value="1"/>
</dbReference>
<dbReference type="InterPro" id="IPR029048">
    <property type="entry name" value="HSP70_C_sf"/>
</dbReference>
<dbReference type="Gene3D" id="3.90.640.10">
    <property type="entry name" value="Actin, Chain A, domain 4"/>
    <property type="match status" value="1"/>
</dbReference>
<evidence type="ECO:0000256" key="1">
    <source>
        <dbReference type="ARBA" id="ARBA00004319"/>
    </source>
</evidence>
<dbReference type="OrthoDB" id="10262720at2759"/>
<sequence length="1023" mass="111120">MCGGRLSGTEGFTDSCSIRIIQTMAPGSQRRSYASLASLPVLSLILPFLLFVLSFPSPAAAAGSAVLGIDVGTEYLKATLVKPGIPLEIVLTKDSKRKESAAVAFKPTREADALFPERFYGGDALALAARYPDDVYSNLKTLLGLPFDADNELIKSFHNRYPALRLEEAPGDRGTVGLRSNRLGETERKDAFLVEEILAMQLKQIKANADTLAGKGSDITDAVITYPSFYTAAEKRSLELAAELAGLNVDAFISDNLAVGLNYATSRTFPSVSDGQKPEYHIVYDMGAGSTTASVLRFQSRSVKDVGRFNKTVQEVQVLGTGWDKTLGGDALNDLIVQDMIASLVEEKKLKDRVSSADVQAHGKTMARLWKDAEKARQVLSANTETGASFESLYEEDLNFKYRVTRAKFEELAEQHIARVGKPLEQALEAAGLQLSDIDSVILHGGAIRTPFVQKELERVCGSANKIRTSVNADEAAVFGAAFKGAALSPSFRVKDIRASDASSYAVVLKWASESKERQQKLFTPTSQVGPEKQVTVKNLDDFEFSFYHQIPVDGNVVESPILGVKTQNLTASVTKLKEDFGCTAANITTKFAIRLSPVNGLPEVASGTVSCEVESAKKGSVVEGVKGFFGLGNKDEQAPLGEEGEPSESITLEPEEPQAATTSSADDATSTTTAKESKKSTPATKLESISISFTSSPLGIPAPTEAELARIKSRLAAFDASDRDRALREEALNELESFIYRSRDLVDDEEFAKVVKPEQLTTLQERASEASDWLYGDGDDAKTADFRAKLKSLKEIVDPALKRKKENAERPARVELMQQVLKNAKSVMDVMEQQIQQDEDLYSSSVAASSSSSSTTESSTTSSTTAETSSSVDLDEDPYATTSTSSTTKTASATTTPKPSGPKYSIFQPYDLTSLSKTYESTNTWFETQLALQEQLTVTDDPALPVAELDTRLKELERVLNRIYDKMGAAAAKSGKEQSKKNNNNNGKSSKKEKAKAQEEQKKSAKEEEQKEDKKANRKDEL</sequence>
<evidence type="ECO:0000256" key="6">
    <source>
        <dbReference type="ARBA" id="ARBA00022840"/>
    </source>
</evidence>
<dbReference type="Proteomes" id="UP000661280">
    <property type="component" value="Chromosome 1"/>
</dbReference>
<dbReference type="RefSeq" id="XP_041537026.1">
    <property type="nucleotide sequence ID" value="XM_041685724.1"/>
</dbReference>
<keyword evidence="9" id="KW-1133">Transmembrane helix</keyword>
<dbReference type="GO" id="GO:0034663">
    <property type="term" value="C:endoplasmic reticulum chaperone complex"/>
    <property type="evidence" value="ECO:0007669"/>
    <property type="project" value="TreeGrafter"/>
</dbReference>